<proteinExistence type="predicted"/>
<dbReference type="PANTHER" id="PTHR34287:SF2">
    <property type="match status" value="1"/>
</dbReference>
<comment type="caution">
    <text evidence="2">The sequence shown here is derived from an EMBL/GenBank/DDBJ whole genome shotgun (WGS) entry which is preliminary data.</text>
</comment>
<organism evidence="2 3">
    <name type="scientific">Escallonia rubra</name>
    <dbReference type="NCBI Taxonomy" id="112253"/>
    <lineage>
        <taxon>Eukaryota</taxon>
        <taxon>Viridiplantae</taxon>
        <taxon>Streptophyta</taxon>
        <taxon>Embryophyta</taxon>
        <taxon>Tracheophyta</taxon>
        <taxon>Spermatophyta</taxon>
        <taxon>Magnoliopsida</taxon>
        <taxon>eudicotyledons</taxon>
        <taxon>Gunneridae</taxon>
        <taxon>Pentapetalae</taxon>
        <taxon>asterids</taxon>
        <taxon>campanulids</taxon>
        <taxon>Escalloniales</taxon>
        <taxon>Escalloniaceae</taxon>
        <taxon>Escallonia</taxon>
    </lineage>
</organism>
<evidence type="ECO:0000313" key="2">
    <source>
        <dbReference type="EMBL" id="KAK2985476.1"/>
    </source>
</evidence>
<sequence>MVTFESSSPAASFPETLSPGSPYVQMVEKSLSDRLLGKYFDASEFGFDYEQSELWSPPISRRAFLSSPSSTIFSIDDVLTKLKSISKSRKDTVWTICIDPPKHTSPSCTSLHIFAMAKF</sequence>
<dbReference type="PANTHER" id="PTHR34287">
    <property type="entry name" value="OS06G0551500 PROTEIN-RELATED"/>
    <property type="match status" value="1"/>
</dbReference>
<evidence type="ECO:0000256" key="1">
    <source>
        <dbReference type="SAM" id="MobiDB-lite"/>
    </source>
</evidence>
<dbReference type="AlphaFoldDB" id="A0AA88RM51"/>
<accession>A0AA88RM51</accession>
<dbReference type="Proteomes" id="UP001187471">
    <property type="component" value="Unassembled WGS sequence"/>
</dbReference>
<evidence type="ECO:0000313" key="3">
    <source>
        <dbReference type="Proteomes" id="UP001187471"/>
    </source>
</evidence>
<dbReference type="EMBL" id="JAVXUO010001150">
    <property type="protein sequence ID" value="KAK2985476.1"/>
    <property type="molecule type" value="Genomic_DNA"/>
</dbReference>
<reference evidence="2" key="1">
    <citation type="submission" date="2022-12" db="EMBL/GenBank/DDBJ databases">
        <title>Draft genome assemblies for two species of Escallonia (Escalloniales).</title>
        <authorList>
            <person name="Chanderbali A."/>
            <person name="Dervinis C."/>
            <person name="Anghel I."/>
            <person name="Soltis D."/>
            <person name="Soltis P."/>
            <person name="Zapata F."/>
        </authorList>
    </citation>
    <scope>NUCLEOTIDE SEQUENCE</scope>
    <source>
        <strain evidence="2">UCBG92.1500</strain>
        <tissue evidence="2">Leaf</tissue>
    </source>
</reference>
<gene>
    <name evidence="2" type="ORF">RJ640_004327</name>
</gene>
<name>A0AA88RM51_9ASTE</name>
<feature type="region of interest" description="Disordered" evidence="1">
    <location>
        <begin position="1"/>
        <end position="22"/>
    </location>
</feature>
<keyword evidence="3" id="KW-1185">Reference proteome</keyword>
<protein>
    <submittedName>
        <fullName evidence="2">Uncharacterized protein</fullName>
    </submittedName>
</protein>
<feature type="compositionally biased region" description="Polar residues" evidence="1">
    <location>
        <begin position="1"/>
        <end position="10"/>
    </location>
</feature>